<evidence type="ECO:0000313" key="2">
    <source>
        <dbReference type="Proteomes" id="UP000308836"/>
    </source>
</evidence>
<gene>
    <name evidence="1" type="ORF">E5336_05770</name>
</gene>
<reference evidence="1" key="1">
    <citation type="submission" date="2019-04" db="EMBL/GenBank/DDBJ databases">
        <title>Microbes associate with the intestines of laboratory mice.</title>
        <authorList>
            <person name="Navarre W."/>
            <person name="Wong E."/>
            <person name="Huang K."/>
            <person name="Tropini C."/>
            <person name="Ng K."/>
            <person name="Yu B."/>
        </authorList>
    </citation>
    <scope>NUCLEOTIDE SEQUENCE</scope>
    <source>
        <strain evidence="1">NM09_H32</strain>
    </source>
</reference>
<proteinExistence type="predicted"/>
<keyword evidence="2" id="KW-1185">Reference proteome</keyword>
<name>A0AC61R841_9FIRM</name>
<dbReference type="EMBL" id="SRYG01000009">
    <property type="protein sequence ID" value="TGY66166.1"/>
    <property type="molecule type" value="Genomic_DNA"/>
</dbReference>
<comment type="caution">
    <text evidence="1">The sequence shown here is derived from an EMBL/GenBank/DDBJ whole genome shotgun (WGS) entry which is preliminary data.</text>
</comment>
<organism evidence="1 2">
    <name type="scientific">Dubosiella muris</name>
    <dbReference type="NCBI Taxonomy" id="3038133"/>
    <lineage>
        <taxon>Bacteria</taxon>
        <taxon>Bacillati</taxon>
        <taxon>Bacillota</taxon>
        <taxon>Erysipelotrichia</taxon>
        <taxon>Erysipelotrichales</taxon>
        <taxon>Erysipelotrichaceae</taxon>
        <taxon>Dubosiella</taxon>
    </lineage>
</organism>
<protein>
    <submittedName>
        <fullName evidence="1">Uncharacterized protein</fullName>
    </submittedName>
</protein>
<dbReference type="Proteomes" id="UP000308836">
    <property type="component" value="Unassembled WGS sequence"/>
</dbReference>
<evidence type="ECO:0000313" key="1">
    <source>
        <dbReference type="EMBL" id="TGY66166.1"/>
    </source>
</evidence>
<accession>A0AC61R841</accession>
<sequence length="334" mass="39138">MGYGLLNLLFVYMVFSLMLAVFNLVYLRQLKRERRHRENARRLLQAGRARLRKALTEKGTRAERRRIRRFSMVRYLGRFEEELKEVAAYDPALVRAYFQKYEAEYMMLIVPIQKMGVTEKTMYARLVMKYGINADQKSAAFAAAMIRLMDRSSMFLMYNVLGALAVMGMPEALSDALKVMTEQGFYCYSKVTTNALMWYAGSRNELLLLLLKNQNEYNPEIRCALLEYARKEKGPYKRDILRILENGSENLEVRLEALRYFIKYPSIEAEEVVRKLLLERKTMDWRYAALGVKVLAAFPSAENRALVRTLTHDPIWYVHQNATEAWKQMERGHA</sequence>